<dbReference type="AlphaFoldDB" id="A0AA88TCN4"/>
<sequence length="89" mass="9261">MRAIPQLSCQHLNSSCKTGGWQEVAPLTGDASLESMKELQACRSCSLSRVPGSCLQLPAGHCLAMGIILSDSGRWTSSGCQGSLPPTGL</sequence>
<accession>A0AA88TCN4</accession>
<gene>
    <name evidence="1" type="ORF">Q8A67_020219</name>
</gene>
<dbReference type="EMBL" id="JAUYZG010000020">
    <property type="protein sequence ID" value="KAK2876123.1"/>
    <property type="molecule type" value="Genomic_DNA"/>
</dbReference>
<keyword evidence="2" id="KW-1185">Reference proteome</keyword>
<reference evidence="1" key="1">
    <citation type="submission" date="2023-08" db="EMBL/GenBank/DDBJ databases">
        <title>Chromosome-level Genome Assembly of mud carp (Cirrhinus molitorella).</title>
        <authorList>
            <person name="Liu H."/>
        </authorList>
    </citation>
    <scope>NUCLEOTIDE SEQUENCE</scope>
    <source>
        <strain evidence="1">Prfri</strain>
        <tissue evidence="1">Muscle</tissue>
    </source>
</reference>
<organism evidence="1 2">
    <name type="scientific">Cirrhinus molitorella</name>
    <name type="common">mud carp</name>
    <dbReference type="NCBI Taxonomy" id="172907"/>
    <lineage>
        <taxon>Eukaryota</taxon>
        <taxon>Metazoa</taxon>
        <taxon>Chordata</taxon>
        <taxon>Craniata</taxon>
        <taxon>Vertebrata</taxon>
        <taxon>Euteleostomi</taxon>
        <taxon>Actinopterygii</taxon>
        <taxon>Neopterygii</taxon>
        <taxon>Teleostei</taxon>
        <taxon>Ostariophysi</taxon>
        <taxon>Cypriniformes</taxon>
        <taxon>Cyprinidae</taxon>
        <taxon>Labeoninae</taxon>
        <taxon>Labeonini</taxon>
        <taxon>Cirrhinus</taxon>
    </lineage>
</organism>
<comment type="caution">
    <text evidence="1">The sequence shown here is derived from an EMBL/GenBank/DDBJ whole genome shotgun (WGS) entry which is preliminary data.</text>
</comment>
<evidence type="ECO:0000313" key="2">
    <source>
        <dbReference type="Proteomes" id="UP001187343"/>
    </source>
</evidence>
<proteinExistence type="predicted"/>
<dbReference type="Proteomes" id="UP001187343">
    <property type="component" value="Unassembled WGS sequence"/>
</dbReference>
<name>A0AA88TCN4_9TELE</name>
<evidence type="ECO:0000313" key="1">
    <source>
        <dbReference type="EMBL" id="KAK2876123.1"/>
    </source>
</evidence>
<protein>
    <submittedName>
        <fullName evidence="1">Uncharacterized protein</fullName>
    </submittedName>
</protein>